<dbReference type="EMBL" id="CGIH01000013">
    <property type="protein sequence ID" value="CFX28487.1"/>
    <property type="molecule type" value="Genomic_DNA"/>
</dbReference>
<organism evidence="4 5">
    <name type="scientific">Syntrophomonas zehnderi OL-4</name>
    <dbReference type="NCBI Taxonomy" id="690567"/>
    <lineage>
        <taxon>Bacteria</taxon>
        <taxon>Bacillati</taxon>
        <taxon>Bacillota</taxon>
        <taxon>Clostridia</taxon>
        <taxon>Eubacteriales</taxon>
        <taxon>Syntrophomonadaceae</taxon>
        <taxon>Syntrophomonas</taxon>
    </lineage>
</organism>
<comment type="similarity">
    <text evidence="1">Belongs to the thioesterase PaaI family.</text>
</comment>
<evidence type="ECO:0000313" key="4">
    <source>
        <dbReference type="EMBL" id="CFX28487.1"/>
    </source>
</evidence>
<protein>
    <submittedName>
        <fullName evidence="4">HotDog domain</fullName>
    </submittedName>
</protein>
<dbReference type="InterPro" id="IPR006683">
    <property type="entry name" value="Thioestr_dom"/>
</dbReference>
<dbReference type="InterPro" id="IPR029069">
    <property type="entry name" value="HotDog_dom_sf"/>
</dbReference>
<proteinExistence type="inferred from homology"/>
<gene>
    <name evidence="4" type="ORF">925</name>
</gene>
<dbReference type="InterPro" id="IPR003736">
    <property type="entry name" value="PAAI_dom"/>
</dbReference>
<accession>A0A0E4C876</accession>
<keyword evidence="2" id="KW-0378">Hydrolase</keyword>
<feature type="domain" description="Thioesterase" evidence="3">
    <location>
        <begin position="43"/>
        <end position="121"/>
    </location>
</feature>
<dbReference type="RefSeq" id="WP_242847483.1">
    <property type="nucleotide sequence ID" value="NZ_CGIH01000013.1"/>
</dbReference>
<evidence type="ECO:0000256" key="1">
    <source>
        <dbReference type="ARBA" id="ARBA00008324"/>
    </source>
</evidence>
<dbReference type="PANTHER" id="PTHR43240">
    <property type="entry name" value="1,4-DIHYDROXY-2-NAPHTHOYL-COA THIOESTERASE 1"/>
    <property type="match status" value="1"/>
</dbReference>
<dbReference type="Pfam" id="PF03061">
    <property type="entry name" value="4HBT"/>
    <property type="match status" value="1"/>
</dbReference>
<evidence type="ECO:0000256" key="2">
    <source>
        <dbReference type="ARBA" id="ARBA00022801"/>
    </source>
</evidence>
<dbReference type="GO" id="GO:0061522">
    <property type="term" value="F:1,4-dihydroxy-2-naphthoyl-CoA thioesterase activity"/>
    <property type="evidence" value="ECO:0007669"/>
    <property type="project" value="TreeGrafter"/>
</dbReference>
<keyword evidence="5" id="KW-1185">Reference proteome</keyword>
<dbReference type="AlphaFoldDB" id="A0A0E4C876"/>
<evidence type="ECO:0000313" key="5">
    <source>
        <dbReference type="Proteomes" id="UP000045545"/>
    </source>
</evidence>
<dbReference type="NCBIfam" id="TIGR00369">
    <property type="entry name" value="unchar_dom_1"/>
    <property type="match status" value="1"/>
</dbReference>
<dbReference type="Gene3D" id="3.10.129.10">
    <property type="entry name" value="Hotdog Thioesterase"/>
    <property type="match status" value="1"/>
</dbReference>
<name>A0A0E4C876_9FIRM</name>
<dbReference type="STRING" id="690567.925"/>
<dbReference type="PANTHER" id="PTHR43240:SF5">
    <property type="entry name" value="1,4-DIHYDROXY-2-NAPHTHOYL-COA THIOESTERASE 1"/>
    <property type="match status" value="1"/>
</dbReference>
<dbReference type="GO" id="GO:0005829">
    <property type="term" value="C:cytosol"/>
    <property type="evidence" value="ECO:0007669"/>
    <property type="project" value="TreeGrafter"/>
</dbReference>
<dbReference type="Proteomes" id="UP000045545">
    <property type="component" value="Unassembled WGS sequence"/>
</dbReference>
<dbReference type="CDD" id="cd03443">
    <property type="entry name" value="PaaI_thioesterase"/>
    <property type="match status" value="1"/>
</dbReference>
<evidence type="ECO:0000259" key="3">
    <source>
        <dbReference type="Pfam" id="PF03061"/>
    </source>
</evidence>
<sequence length="132" mass="14393">MFDALGFDIDQTVLGTLGIELTEFTKEKVVATMPVTPKTHQPFGVMHGGVSVVIAETVASVGSYQFIDAQKQRAVGLEINANHIRSKSDGIVHAVGTPIHVGRRTIVWDIRIYDEGENLICISRCTMAIIDL</sequence>
<reference evidence="4 5" key="1">
    <citation type="submission" date="2015-03" db="EMBL/GenBank/DDBJ databases">
        <authorList>
            <person name="Murphy D."/>
        </authorList>
    </citation>
    <scope>NUCLEOTIDE SEQUENCE [LARGE SCALE GENOMIC DNA]</scope>
    <source>
        <strain evidence="4 5">OL-4</strain>
    </source>
</reference>
<dbReference type="SUPFAM" id="SSF54637">
    <property type="entry name" value="Thioesterase/thiol ester dehydrase-isomerase"/>
    <property type="match status" value="1"/>
</dbReference>